<dbReference type="GO" id="GO:0005737">
    <property type="term" value="C:cytoplasm"/>
    <property type="evidence" value="ECO:0007669"/>
    <property type="project" value="TreeGrafter"/>
</dbReference>
<dbReference type="Gene3D" id="2.60.120.680">
    <property type="entry name" value="GOLD domain"/>
    <property type="match status" value="1"/>
</dbReference>
<sequence length="360" mass="40962">MLWREKVRADHIMQEWTPPDVLSKYFAGGICGYDREGCPVYIVPAALIDMKGLVLSAKKADILKYDCYIHEMLRVEFKQQSQKFGHLIDKVTLVIDLENFSMKHLLMPGMDVLLQMMGQTEANYPETLKTCYVVNAPMIFPLIYKACKPFMSDDTKKKIVILGPNWKEKLQEEIDPGQLPQHWGGTATDPDGDVYCRSKVCMGGEIPDSFHIKPEDLVDKDSITILTIPRSSTRDIEFEVKEIGKVLRWVFWSEGYDIKFKVSFRVNNSVEPETLKPLKRIECHLVPEDGILECLNTGTYILTFDNTYSWLQTKKVFYSVELLDSVLSPNENGDTLLDATPTPSKNGDADLCDATSDLKL</sequence>
<dbReference type="InterPro" id="IPR001251">
    <property type="entry name" value="CRAL-TRIO_dom"/>
</dbReference>
<dbReference type="Pfam" id="PF00650">
    <property type="entry name" value="CRAL_TRIO"/>
    <property type="match status" value="1"/>
</dbReference>
<comment type="caution">
    <text evidence="3">The sequence shown here is derived from an EMBL/GenBank/DDBJ whole genome shotgun (WGS) entry which is preliminary data.</text>
</comment>
<evidence type="ECO:0008006" key="5">
    <source>
        <dbReference type="Google" id="ProtNLM"/>
    </source>
</evidence>
<evidence type="ECO:0000259" key="1">
    <source>
        <dbReference type="PROSITE" id="PS50191"/>
    </source>
</evidence>
<dbReference type="SMART" id="SM00516">
    <property type="entry name" value="SEC14"/>
    <property type="match status" value="1"/>
</dbReference>
<proteinExistence type="predicted"/>
<protein>
    <recommendedName>
        <fullName evidence="5">SEC14-like protein 2</fullName>
    </recommendedName>
</protein>
<gene>
    <name evidence="3" type="ORF">NP493_568g01013</name>
</gene>
<name>A0AAD9NSP3_RIDPI</name>
<reference evidence="3" key="1">
    <citation type="journal article" date="2023" name="Mol. Biol. Evol.">
        <title>Third-Generation Sequencing Reveals the Adaptive Role of the Epigenome in Three Deep-Sea Polychaetes.</title>
        <authorList>
            <person name="Perez M."/>
            <person name="Aroh O."/>
            <person name="Sun Y."/>
            <person name="Lan Y."/>
            <person name="Juniper S.K."/>
            <person name="Young C.R."/>
            <person name="Angers B."/>
            <person name="Qian P.Y."/>
        </authorList>
    </citation>
    <scope>NUCLEOTIDE SEQUENCE</scope>
    <source>
        <strain evidence="3">R07B-5</strain>
    </source>
</reference>
<dbReference type="CDD" id="cd00170">
    <property type="entry name" value="SEC14"/>
    <property type="match status" value="1"/>
</dbReference>
<dbReference type="AlphaFoldDB" id="A0AAD9NSP3"/>
<keyword evidence="4" id="KW-1185">Reference proteome</keyword>
<dbReference type="PROSITE" id="PS50866">
    <property type="entry name" value="GOLD"/>
    <property type="match status" value="1"/>
</dbReference>
<organism evidence="3 4">
    <name type="scientific">Ridgeia piscesae</name>
    <name type="common">Tubeworm</name>
    <dbReference type="NCBI Taxonomy" id="27915"/>
    <lineage>
        <taxon>Eukaryota</taxon>
        <taxon>Metazoa</taxon>
        <taxon>Spiralia</taxon>
        <taxon>Lophotrochozoa</taxon>
        <taxon>Annelida</taxon>
        <taxon>Polychaeta</taxon>
        <taxon>Sedentaria</taxon>
        <taxon>Canalipalpata</taxon>
        <taxon>Sabellida</taxon>
        <taxon>Siboglinidae</taxon>
        <taxon>Ridgeia</taxon>
    </lineage>
</organism>
<dbReference type="SUPFAM" id="SSF52087">
    <property type="entry name" value="CRAL/TRIO domain"/>
    <property type="match status" value="1"/>
</dbReference>
<dbReference type="InterPro" id="IPR036598">
    <property type="entry name" value="GOLD_dom_sf"/>
</dbReference>
<dbReference type="Gene3D" id="3.40.525.10">
    <property type="entry name" value="CRAL-TRIO lipid binding domain"/>
    <property type="match status" value="1"/>
</dbReference>
<evidence type="ECO:0000313" key="3">
    <source>
        <dbReference type="EMBL" id="KAK2177999.1"/>
    </source>
</evidence>
<dbReference type="InterPro" id="IPR051064">
    <property type="entry name" value="SEC14/CRAL-TRIO_domain"/>
</dbReference>
<dbReference type="PANTHER" id="PTHR23324:SF83">
    <property type="entry name" value="SEC14-LIKE PROTEIN 2"/>
    <property type="match status" value="1"/>
</dbReference>
<feature type="domain" description="CRAL-TRIO" evidence="1">
    <location>
        <begin position="18"/>
        <end position="191"/>
    </location>
</feature>
<dbReference type="Proteomes" id="UP001209878">
    <property type="component" value="Unassembled WGS sequence"/>
</dbReference>
<dbReference type="PANTHER" id="PTHR23324">
    <property type="entry name" value="SEC14 RELATED PROTEIN"/>
    <property type="match status" value="1"/>
</dbReference>
<dbReference type="SUPFAM" id="SSF101576">
    <property type="entry name" value="Supernatant protein factor (SPF), C-terminal domain"/>
    <property type="match status" value="1"/>
</dbReference>
<dbReference type="EMBL" id="JAODUO010000567">
    <property type="protein sequence ID" value="KAK2177999.1"/>
    <property type="molecule type" value="Genomic_DNA"/>
</dbReference>
<dbReference type="InterPro" id="IPR036865">
    <property type="entry name" value="CRAL-TRIO_dom_sf"/>
</dbReference>
<accession>A0AAD9NSP3</accession>
<evidence type="ECO:0000313" key="4">
    <source>
        <dbReference type="Proteomes" id="UP001209878"/>
    </source>
</evidence>
<dbReference type="SMR" id="A0AAD9NSP3"/>
<evidence type="ECO:0000259" key="2">
    <source>
        <dbReference type="PROSITE" id="PS50866"/>
    </source>
</evidence>
<dbReference type="PROSITE" id="PS50191">
    <property type="entry name" value="CRAL_TRIO"/>
    <property type="match status" value="1"/>
</dbReference>
<feature type="domain" description="GOLD" evidence="2">
    <location>
        <begin position="199"/>
        <end position="322"/>
    </location>
</feature>
<dbReference type="InterPro" id="IPR009038">
    <property type="entry name" value="GOLD_dom"/>
</dbReference>